<dbReference type="InterPro" id="IPR052155">
    <property type="entry name" value="Biofilm_reg_signaling"/>
</dbReference>
<keyword evidence="2" id="KW-0812">Transmembrane</keyword>
<feature type="transmembrane region" description="Helical" evidence="2">
    <location>
        <begin position="189"/>
        <end position="212"/>
    </location>
</feature>
<protein>
    <submittedName>
        <fullName evidence="6">EAL domain-containing protein</fullName>
    </submittedName>
</protein>
<dbReference type="PANTHER" id="PTHR44757:SF2">
    <property type="entry name" value="BIOFILM ARCHITECTURE MAINTENANCE PROTEIN MBAA"/>
    <property type="match status" value="1"/>
</dbReference>
<dbReference type="InterPro" id="IPR003660">
    <property type="entry name" value="HAMP_dom"/>
</dbReference>
<dbReference type="PROSITE" id="PS50887">
    <property type="entry name" value="GGDEF"/>
    <property type="match status" value="1"/>
</dbReference>
<keyword evidence="7" id="KW-1185">Reference proteome</keyword>
<dbReference type="Gene3D" id="3.20.20.450">
    <property type="entry name" value="EAL domain"/>
    <property type="match status" value="1"/>
</dbReference>
<dbReference type="InterPro" id="IPR001633">
    <property type="entry name" value="EAL_dom"/>
</dbReference>
<dbReference type="SUPFAM" id="SSF141868">
    <property type="entry name" value="EAL domain-like"/>
    <property type="match status" value="1"/>
</dbReference>
<evidence type="ECO:0000313" key="6">
    <source>
        <dbReference type="EMBL" id="MFD2113011.1"/>
    </source>
</evidence>
<evidence type="ECO:0000259" key="4">
    <source>
        <dbReference type="PROSITE" id="PS50885"/>
    </source>
</evidence>
<dbReference type="PROSITE" id="PS50885">
    <property type="entry name" value="HAMP"/>
    <property type="match status" value="1"/>
</dbReference>
<name>A0ABW4Y9W1_9GAMM</name>
<dbReference type="CDD" id="cd01948">
    <property type="entry name" value="EAL"/>
    <property type="match status" value="1"/>
</dbReference>
<comment type="caution">
    <text evidence="6">The sequence shown here is derived from an EMBL/GenBank/DDBJ whole genome shotgun (WGS) entry which is preliminary data.</text>
</comment>
<feature type="transmembrane region" description="Helical" evidence="2">
    <location>
        <begin position="12"/>
        <end position="33"/>
    </location>
</feature>
<dbReference type="InterPro" id="IPR029787">
    <property type="entry name" value="Nucleotide_cyclase"/>
</dbReference>
<dbReference type="InterPro" id="IPR043128">
    <property type="entry name" value="Rev_trsase/Diguanyl_cyclase"/>
</dbReference>
<reference evidence="7" key="1">
    <citation type="journal article" date="2019" name="Int. J. Syst. Evol. Microbiol.">
        <title>The Global Catalogue of Microorganisms (GCM) 10K type strain sequencing project: providing services to taxonomists for standard genome sequencing and annotation.</title>
        <authorList>
            <consortium name="The Broad Institute Genomics Platform"/>
            <consortium name="The Broad Institute Genome Sequencing Center for Infectious Disease"/>
            <person name="Wu L."/>
            <person name="Ma J."/>
        </authorList>
    </citation>
    <scope>NUCLEOTIDE SEQUENCE [LARGE SCALE GENOMIC DNA]</scope>
    <source>
        <strain evidence="7">KACC 12597</strain>
    </source>
</reference>
<dbReference type="Pfam" id="PF00672">
    <property type="entry name" value="HAMP"/>
    <property type="match status" value="1"/>
</dbReference>
<feature type="domain" description="GGDEF" evidence="5">
    <location>
        <begin position="301"/>
        <end position="434"/>
    </location>
</feature>
<dbReference type="SUPFAM" id="SSF55073">
    <property type="entry name" value="Nucleotide cyclase"/>
    <property type="match status" value="1"/>
</dbReference>
<dbReference type="RefSeq" id="WP_386027663.1">
    <property type="nucleotide sequence ID" value="NZ_JBHUHX010000040.1"/>
</dbReference>
<evidence type="ECO:0000259" key="5">
    <source>
        <dbReference type="PROSITE" id="PS50887"/>
    </source>
</evidence>
<evidence type="ECO:0000256" key="2">
    <source>
        <dbReference type="SAM" id="Phobius"/>
    </source>
</evidence>
<dbReference type="Pfam" id="PF00990">
    <property type="entry name" value="GGDEF"/>
    <property type="match status" value="1"/>
</dbReference>
<dbReference type="SMART" id="SM00304">
    <property type="entry name" value="HAMP"/>
    <property type="match status" value="1"/>
</dbReference>
<dbReference type="SMART" id="SM00052">
    <property type="entry name" value="EAL"/>
    <property type="match status" value="1"/>
</dbReference>
<dbReference type="PROSITE" id="PS50883">
    <property type="entry name" value="EAL"/>
    <property type="match status" value="1"/>
</dbReference>
<dbReference type="SMART" id="SM00267">
    <property type="entry name" value="GGDEF"/>
    <property type="match status" value="1"/>
</dbReference>
<sequence length="722" mass="80095">MLRTIRSRLALSFTLLIAGLLVVMLALTGWLAYRMLSDLRPRIQNAFEETQTLNEKNVLLNSAGYLGERLFPPLFSLNISGINREIEQIRGWLPIQSFVVADSERRILTDGSKRNPRYGQIVAIPSELLPQQPILQSRPDGSELYFTIGNGGQIAGYAAVRISGVALQTSLTMLDQEVTKLWTSYARSLMLGVGLASLLVALVTSLLIWRLARLASEPISEMIAAAEGIALGNLDIALPVRSDDEVGHLALALNTMTQELKVSQRRMRHLANYDTLTGLPNRHLFQDRLRHATQAADRNGTRLGLLFLDLDGFKSVNDSLGHGLGDEVLKLAARRLRETVRSSDTVARLGGDEFTVIAEGVKDPEDVEALAIKLLAALELPYRVQEHDLTLSASIGITLYPEDARSPEDLLRNADDAMYQAKREGKNAYRLFGPELGTSIAQRLSLEQMLREAITQHEFELHYQPQLDAANGDLIAVETLLRWRNPQELIQPSDFIPLLEDMGLITRLTEWIFGESCNRLTKWRADGLTGLRLAVNLSARQLAQPNLLTTLEEILQATQLPPDALEIEISEQTLLHAEQNKKTLDLDRLHRLGVRLAIDDFGSGDSSLAHLHRFAVDTLKIDQSLISEIATDRNSANLTAAAIALSRQLGTQTVAKGVERMEQWHTMRAQGCDLVQGYLISTPLQADSFLSWAHDHVATGHEPERFGQSREPANASSSNDQK</sequence>
<accession>A0ABW4Y9W1</accession>
<feature type="domain" description="EAL" evidence="3">
    <location>
        <begin position="443"/>
        <end position="697"/>
    </location>
</feature>
<dbReference type="InterPro" id="IPR000160">
    <property type="entry name" value="GGDEF_dom"/>
</dbReference>
<dbReference type="SUPFAM" id="SSF158472">
    <property type="entry name" value="HAMP domain-like"/>
    <property type="match status" value="1"/>
</dbReference>
<dbReference type="Gene3D" id="6.10.340.10">
    <property type="match status" value="1"/>
</dbReference>
<dbReference type="InterPro" id="IPR035919">
    <property type="entry name" value="EAL_sf"/>
</dbReference>
<proteinExistence type="predicted"/>
<keyword evidence="2" id="KW-0472">Membrane</keyword>
<dbReference type="Gene3D" id="3.30.70.270">
    <property type="match status" value="1"/>
</dbReference>
<keyword evidence="2" id="KW-1133">Transmembrane helix</keyword>
<dbReference type="NCBIfam" id="TIGR00254">
    <property type="entry name" value="GGDEF"/>
    <property type="match status" value="1"/>
</dbReference>
<feature type="domain" description="HAMP" evidence="4">
    <location>
        <begin position="213"/>
        <end position="265"/>
    </location>
</feature>
<dbReference type="CDD" id="cd06225">
    <property type="entry name" value="HAMP"/>
    <property type="match status" value="1"/>
</dbReference>
<evidence type="ECO:0000256" key="1">
    <source>
        <dbReference type="SAM" id="MobiDB-lite"/>
    </source>
</evidence>
<evidence type="ECO:0000259" key="3">
    <source>
        <dbReference type="PROSITE" id="PS50883"/>
    </source>
</evidence>
<gene>
    <name evidence="6" type="ORF">ACFSJC_14265</name>
</gene>
<dbReference type="Proteomes" id="UP001597337">
    <property type="component" value="Unassembled WGS sequence"/>
</dbReference>
<evidence type="ECO:0000313" key="7">
    <source>
        <dbReference type="Proteomes" id="UP001597337"/>
    </source>
</evidence>
<dbReference type="EMBL" id="JBHUHX010000040">
    <property type="protein sequence ID" value="MFD2113011.1"/>
    <property type="molecule type" value="Genomic_DNA"/>
</dbReference>
<dbReference type="Pfam" id="PF00563">
    <property type="entry name" value="EAL"/>
    <property type="match status" value="1"/>
</dbReference>
<feature type="region of interest" description="Disordered" evidence="1">
    <location>
        <begin position="701"/>
        <end position="722"/>
    </location>
</feature>
<dbReference type="PANTHER" id="PTHR44757">
    <property type="entry name" value="DIGUANYLATE CYCLASE DGCP"/>
    <property type="match status" value="1"/>
</dbReference>
<dbReference type="CDD" id="cd01949">
    <property type="entry name" value="GGDEF"/>
    <property type="match status" value="1"/>
</dbReference>
<organism evidence="6 7">
    <name type="scientific">Thiorhodococcus fuscus</name>
    <dbReference type="NCBI Taxonomy" id="527200"/>
    <lineage>
        <taxon>Bacteria</taxon>
        <taxon>Pseudomonadati</taxon>
        <taxon>Pseudomonadota</taxon>
        <taxon>Gammaproteobacteria</taxon>
        <taxon>Chromatiales</taxon>
        <taxon>Chromatiaceae</taxon>
        <taxon>Thiorhodococcus</taxon>
    </lineage>
</organism>